<dbReference type="InterPro" id="IPR046824">
    <property type="entry name" value="Mss51-like_C"/>
</dbReference>
<keyword evidence="3" id="KW-0862">Zinc</keyword>
<dbReference type="EMBL" id="KV784353">
    <property type="protein sequence ID" value="OEU21675.1"/>
    <property type="molecule type" value="Genomic_DNA"/>
</dbReference>
<name>A0A1E7FU87_9STRA</name>
<dbReference type="PROSITE" id="PS50865">
    <property type="entry name" value="ZF_MYND_2"/>
    <property type="match status" value="1"/>
</dbReference>
<evidence type="ECO:0000256" key="3">
    <source>
        <dbReference type="ARBA" id="ARBA00022833"/>
    </source>
</evidence>
<dbReference type="GO" id="GO:0008270">
    <property type="term" value="F:zinc ion binding"/>
    <property type="evidence" value="ECO:0007669"/>
    <property type="project" value="UniProtKB-KW"/>
</dbReference>
<evidence type="ECO:0000313" key="6">
    <source>
        <dbReference type="EMBL" id="OEU21675.1"/>
    </source>
</evidence>
<protein>
    <recommendedName>
        <fullName evidence="5">MYND-type domain-containing protein</fullName>
    </recommendedName>
</protein>
<dbReference type="PANTHER" id="PTHR28069">
    <property type="entry name" value="GH20023P"/>
    <property type="match status" value="1"/>
</dbReference>
<evidence type="ECO:0000313" key="7">
    <source>
        <dbReference type="Proteomes" id="UP000095751"/>
    </source>
</evidence>
<evidence type="ECO:0000256" key="1">
    <source>
        <dbReference type="ARBA" id="ARBA00022723"/>
    </source>
</evidence>
<dbReference type="Proteomes" id="UP000095751">
    <property type="component" value="Unassembled WGS sequence"/>
</dbReference>
<dbReference type="AlphaFoldDB" id="A0A1E7FU87"/>
<proteinExistence type="predicted"/>
<dbReference type="OrthoDB" id="57654at2759"/>
<dbReference type="SUPFAM" id="SSF144232">
    <property type="entry name" value="HIT/MYND zinc finger-like"/>
    <property type="match status" value="1"/>
</dbReference>
<evidence type="ECO:0000259" key="5">
    <source>
        <dbReference type="PROSITE" id="PS50865"/>
    </source>
</evidence>
<evidence type="ECO:0000256" key="2">
    <source>
        <dbReference type="ARBA" id="ARBA00022771"/>
    </source>
</evidence>
<dbReference type="KEGG" id="fcy:FRACYDRAFT_231816"/>
<dbReference type="InParanoid" id="A0A1E7FU87"/>
<accession>A0A1E7FU87</accession>
<evidence type="ECO:0000256" key="4">
    <source>
        <dbReference type="PROSITE-ProRule" id="PRU00134"/>
    </source>
</evidence>
<keyword evidence="2 4" id="KW-0863">Zinc-finger</keyword>
<keyword evidence="7" id="KW-1185">Reference proteome</keyword>
<dbReference type="Pfam" id="PF20179">
    <property type="entry name" value="MSS51_C"/>
    <property type="match status" value="1"/>
</dbReference>
<dbReference type="Pfam" id="PF01753">
    <property type="entry name" value="zf-MYND"/>
    <property type="match status" value="1"/>
</dbReference>
<organism evidence="6 7">
    <name type="scientific">Fragilariopsis cylindrus CCMP1102</name>
    <dbReference type="NCBI Taxonomy" id="635003"/>
    <lineage>
        <taxon>Eukaryota</taxon>
        <taxon>Sar</taxon>
        <taxon>Stramenopiles</taxon>
        <taxon>Ochrophyta</taxon>
        <taxon>Bacillariophyta</taxon>
        <taxon>Bacillariophyceae</taxon>
        <taxon>Bacillariophycidae</taxon>
        <taxon>Bacillariales</taxon>
        <taxon>Bacillariaceae</taxon>
        <taxon>Fragilariopsis</taxon>
    </lineage>
</organism>
<keyword evidence="1" id="KW-0479">Metal-binding</keyword>
<sequence>MTTESEIEDTASSATVPIPAVANKKTDYYENISGFGVADWFHGMFCNGPWMSDRNFNLVMPKEFNNYHPYVCNCCKRGPLQKIDLFRCSSCKVMKYCSRDHQRKDWSDHKLWCKSYVKVMNEEDEKAQLEQGHGLEDIDSWRSRMMIVNEHIMGNMSRLTAATGSGGTHHMMHTNHIQVAMLQPSCHQCLRTGRPRRVGQDDDDDDDDGAELIVCPHCSGVAVCKRCLGDHQGVMEWSCFHDYEEECKKYLISLCCSGMIVENGTLLLVTSDTNIETTIYQPKDWKEYFHKKGADFDVGAGMPISVLRKMPPISAFLTDGLTFPLTIQHILGCNNLSILNNTTKDKLCIHVLGAAASEYTYQRSWVELGRINPQLKQIDIVLVGPDLDEDDEDSIDFQKTLLPHEKRLNCCGTIHKRHGLYHERRNDLPSSCPPPDLLVAFHSGITEHTHFVNWYKTLQQIASEDVPFCITGYNHKEVLDDVDRLTTTFGMKVKIPPTANPFRGMRPYLDPAREGSDFTFGNASYAVLK</sequence>
<reference evidence="6 7" key="1">
    <citation type="submission" date="2016-09" db="EMBL/GenBank/DDBJ databases">
        <title>Extensive genetic diversity and differential bi-allelic expression allows diatom success in the polar Southern Ocean.</title>
        <authorList>
            <consortium name="DOE Joint Genome Institute"/>
            <person name="Mock T."/>
            <person name="Otillar R.P."/>
            <person name="Strauss J."/>
            <person name="Dupont C."/>
            <person name="Frickenhaus S."/>
            <person name="Maumus F."/>
            <person name="Mcmullan M."/>
            <person name="Sanges R."/>
            <person name="Schmutz J."/>
            <person name="Toseland A."/>
            <person name="Valas R."/>
            <person name="Veluchamy A."/>
            <person name="Ward B.J."/>
            <person name="Allen A."/>
            <person name="Barry K."/>
            <person name="Falciatore A."/>
            <person name="Ferrante M."/>
            <person name="Fortunato A.E."/>
            <person name="Gloeckner G."/>
            <person name="Gruber A."/>
            <person name="Hipkin R."/>
            <person name="Janech M."/>
            <person name="Kroth P."/>
            <person name="Leese F."/>
            <person name="Lindquist E."/>
            <person name="Lyon B.R."/>
            <person name="Martin J."/>
            <person name="Mayer C."/>
            <person name="Parker M."/>
            <person name="Quesneville H."/>
            <person name="Raymond J."/>
            <person name="Uhlig C."/>
            <person name="Valentin K.U."/>
            <person name="Worden A.Z."/>
            <person name="Armbrust E.V."/>
            <person name="Bowler C."/>
            <person name="Green B."/>
            <person name="Moulton V."/>
            <person name="Van Oosterhout C."/>
            <person name="Grigoriev I."/>
        </authorList>
    </citation>
    <scope>NUCLEOTIDE SEQUENCE [LARGE SCALE GENOMIC DNA]</scope>
    <source>
        <strain evidence="6 7">CCMP1102</strain>
    </source>
</reference>
<dbReference type="Gene3D" id="6.10.140.2220">
    <property type="match status" value="1"/>
</dbReference>
<feature type="domain" description="MYND-type" evidence="5">
    <location>
        <begin position="72"/>
        <end position="113"/>
    </location>
</feature>
<dbReference type="InterPro" id="IPR002893">
    <property type="entry name" value="Znf_MYND"/>
</dbReference>
<gene>
    <name evidence="6" type="ORF">FRACYDRAFT_231816</name>
</gene>